<keyword evidence="2" id="KW-0472">Membrane</keyword>
<feature type="region of interest" description="Disordered" evidence="1">
    <location>
        <begin position="420"/>
        <end position="447"/>
    </location>
</feature>
<dbReference type="PATRIC" id="fig|1619029.3.peg.190"/>
<dbReference type="InterPro" id="IPR011050">
    <property type="entry name" value="Pectin_lyase_fold/virulence"/>
</dbReference>
<dbReference type="EMBL" id="LCCE01000009">
    <property type="protein sequence ID" value="KKS27166.1"/>
    <property type="molecule type" value="Genomic_DNA"/>
</dbReference>
<dbReference type="Pfam" id="PF13229">
    <property type="entry name" value="Beta_helix"/>
    <property type="match status" value="1"/>
</dbReference>
<dbReference type="SUPFAM" id="SSF74853">
    <property type="entry name" value="Lamin A/C globular tail domain"/>
    <property type="match status" value="1"/>
</dbReference>
<feature type="domain" description="LTD" evidence="3">
    <location>
        <begin position="528"/>
        <end position="656"/>
    </location>
</feature>
<reference evidence="4 5" key="1">
    <citation type="journal article" date="2015" name="Nature">
        <title>rRNA introns, odd ribosomes, and small enigmatic genomes across a large radiation of phyla.</title>
        <authorList>
            <person name="Brown C.T."/>
            <person name="Hug L.A."/>
            <person name="Thomas B.C."/>
            <person name="Sharon I."/>
            <person name="Castelle C.J."/>
            <person name="Singh A."/>
            <person name="Wilkins M.J."/>
            <person name="Williams K.H."/>
            <person name="Banfield J.F."/>
        </authorList>
    </citation>
    <scope>NUCLEOTIDE SEQUENCE [LARGE SCALE GENOMIC DNA]</scope>
</reference>
<dbReference type="Gene3D" id="2.160.20.10">
    <property type="entry name" value="Single-stranded right-handed beta-helix, Pectin lyase-like"/>
    <property type="match status" value="1"/>
</dbReference>
<evidence type="ECO:0000256" key="1">
    <source>
        <dbReference type="SAM" id="MobiDB-lite"/>
    </source>
</evidence>
<dbReference type="InterPro" id="IPR012334">
    <property type="entry name" value="Pectin_lyas_fold"/>
</dbReference>
<dbReference type="Proteomes" id="UP000033859">
    <property type="component" value="Unassembled WGS sequence"/>
</dbReference>
<evidence type="ECO:0000256" key="2">
    <source>
        <dbReference type="SAM" id="Phobius"/>
    </source>
</evidence>
<dbReference type="InterPro" id="IPR006626">
    <property type="entry name" value="PbH1"/>
</dbReference>
<dbReference type="InterPro" id="IPR039448">
    <property type="entry name" value="Beta_helix"/>
</dbReference>
<dbReference type="PANTHER" id="PTHR41339">
    <property type="entry name" value="LIPL48"/>
    <property type="match status" value="1"/>
</dbReference>
<evidence type="ECO:0000313" key="4">
    <source>
        <dbReference type="EMBL" id="KKS27166.1"/>
    </source>
</evidence>
<keyword evidence="2" id="KW-0812">Transmembrane</keyword>
<organism evidence="4 5">
    <name type="scientific">Candidatus Yanofskybacteria bacterium GW2011_GWC2_41_9</name>
    <dbReference type="NCBI Taxonomy" id="1619029"/>
    <lineage>
        <taxon>Bacteria</taxon>
        <taxon>Candidatus Yanofskyibacteriota</taxon>
    </lineage>
</organism>
<proteinExistence type="predicted"/>
<name>A0A0G0ZYU1_9BACT</name>
<sequence length="1165" mass="125532">MENNRFIKLFSFFGIFLAFPLFIFAYSEKTTHPALTDEIVDLFNLYYPKLKLSEEEKELLKKGSIEEDWLYRPIYHFYDPVYNRGLEGTTISSKEWAMDTVAQASVFRPLAGAITGLFGAPSDYSWERAIYDYVWKDKERGLVALGHILHLIEDASVPDHTRNDPHPPNLDTSPYEFWAKKFTPENLEGLATMIYHSGHSHPVFNSLNEHFDSLATYSNNKFFSKDRIFYKDYDKPIVNYYSNGFGFYDKEEKYLLIRKISKFDGTVEYSLIDNKNRILTDYWSHLSKQAVLHGVEVVRLFFEEAEKERKNWELFAKNKNLMDRVEGNVLNSWGLGLGEAPPKIAEIPPEAFEPVPPPASPVIEVELQSEPVAIVPESATSDDAQVDVKPLLVRQAGPKFDNEENVKHSVLNTLIPIPAGAGGGGAPAEEEEKSPAPPADTTGPAVSLSVSECSNSLSAEGCLLASSTLALSWSSSDSDLDHYIIECEVAGAACSGFDFASTAATSTNYTLPTDDSAYTFKAEGVDKSGNTGSQVTKTVDYYTRPVVINEIAWAGTATSSFDEWIELYNRTSKTVSLTNWALYAEDGVPYVNLSSTIAAGGYYLIERGANDTVSDIAADLVTPFSGTGSGSGLSNSGEVLILSQASTTIDQTPSSSACSGWCAGLVAGFLTMERIDPDTSGTASSNWGSHNGTVKNGQDAGGAALAGTARARNSLNYLITAGTNLTVSKTLKKSKSPYIIKDGVTVNSGVTLTIEPGVVIKFYDADSYLTSQGAIKANGASADKIVFTSFKDDEYGGDLNADAASTTPAALDWRTIEIQGPGTEFDYAVIRYGGKWYSGITFGRTNLKVINTSVSIKKSTIEEAGIYGLWLDGASGTVEGNTFKNNKNDNAAAGIYLIGGSATITSNTFDTNKVGLKIEPDGSNNPNASSAVNNTFTSNQNEAINLVRSYPTFSGNSASSNGINGIVAEGNQNQDYTFVANLPYVINVSYTVNSGKTLTINSGTVVKFKDNQSSLAVDGKILANGTSASKIVFTSLKDDVHGGDTNNDGSTSSPQAGDWVSVQFNSGAATSTLDNVTMRYGGGFFNASGAVRISGSSHEIKNSLFELNNFNAIWSSGTGTTTVSNTAFRNNQTGIKVESPHVFVNGGGIIFENNTTNTSPVELVP</sequence>
<dbReference type="InterPro" id="IPR008947">
    <property type="entry name" value="PLipase_C/P1_nuclease_dom_sf"/>
</dbReference>
<evidence type="ECO:0000259" key="3">
    <source>
        <dbReference type="PROSITE" id="PS51841"/>
    </source>
</evidence>
<dbReference type="PANTHER" id="PTHR41339:SF1">
    <property type="entry name" value="SECRETED PROTEIN"/>
    <property type="match status" value="1"/>
</dbReference>
<dbReference type="SMART" id="SM00710">
    <property type="entry name" value="PbH1"/>
    <property type="match status" value="5"/>
</dbReference>
<dbReference type="Gene3D" id="2.60.40.10">
    <property type="entry name" value="Immunoglobulins"/>
    <property type="match status" value="1"/>
</dbReference>
<gene>
    <name evidence="4" type="ORF">UU84_C0009G0002</name>
</gene>
<dbReference type="Pfam" id="PF00932">
    <property type="entry name" value="LTD"/>
    <property type="match status" value="1"/>
</dbReference>
<dbReference type="Gene3D" id="1.10.575.10">
    <property type="entry name" value="P1 Nuclease"/>
    <property type="match status" value="1"/>
</dbReference>
<dbReference type="SUPFAM" id="SSF51126">
    <property type="entry name" value="Pectin lyase-like"/>
    <property type="match status" value="1"/>
</dbReference>
<dbReference type="SUPFAM" id="SSF48537">
    <property type="entry name" value="Phospholipase C/P1 nuclease"/>
    <property type="match status" value="1"/>
</dbReference>
<dbReference type="PROSITE" id="PS51841">
    <property type="entry name" value="LTD"/>
    <property type="match status" value="1"/>
</dbReference>
<comment type="caution">
    <text evidence="4">The sequence shown here is derived from an EMBL/GenBank/DDBJ whole genome shotgun (WGS) entry which is preliminary data.</text>
</comment>
<dbReference type="AlphaFoldDB" id="A0A0G0ZYU1"/>
<dbReference type="InterPro" id="IPR036415">
    <property type="entry name" value="Lamin_tail_dom_sf"/>
</dbReference>
<evidence type="ECO:0000313" key="5">
    <source>
        <dbReference type="Proteomes" id="UP000033859"/>
    </source>
</evidence>
<feature type="transmembrane region" description="Helical" evidence="2">
    <location>
        <begin position="7"/>
        <end position="26"/>
    </location>
</feature>
<dbReference type="InterPro" id="IPR013783">
    <property type="entry name" value="Ig-like_fold"/>
</dbReference>
<keyword evidence="2" id="KW-1133">Transmembrane helix</keyword>
<dbReference type="InterPro" id="IPR001322">
    <property type="entry name" value="Lamin_tail_dom"/>
</dbReference>
<accession>A0A0G0ZYU1</accession>
<protein>
    <submittedName>
        <fullName evidence="4">Parallel beta-helix repeat protein</fullName>
    </submittedName>
</protein>
<dbReference type="GO" id="GO:0016788">
    <property type="term" value="F:hydrolase activity, acting on ester bonds"/>
    <property type="evidence" value="ECO:0007669"/>
    <property type="project" value="InterPro"/>
</dbReference>